<evidence type="ECO:0000256" key="3">
    <source>
        <dbReference type="PIRSR" id="PIRSR602678-1"/>
    </source>
</evidence>
<dbReference type="PANTHER" id="PTHR13799:SF14">
    <property type="entry name" value="GTP CYCLOHYDROLASE 1 TYPE 2 HOMOLOG"/>
    <property type="match status" value="1"/>
</dbReference>
<organism evidence="4 5">
    <name type="scientific">Fibrobacter succinogenes</name>
    <name type="common">Bacteroides succinogenes</name>
    <dbReference type="NCBI Taxonomy" id="833"/>
    <lineage>
        <taxon>Bacteria</taxon>
        <taxon>Pseudomonadati</taxon>
        <taxon>Fibrobacterota</taxon>
        <taxon>Fibrobacteria</taxon>
        <taxon>Fibrobacterales</taxon>
        <taxon>Fibrobacteraceae</taxon>
        <taxon>Fibrobacter</taxon>
    </lineage>
</organism>
<comment type="similarity">
    <text evidence="1">Belongs to the GTP cyclohydrolase I type 2/NIF3 family.</text>
</comment>
<dbReference type="GO" id="GO:0046872">
    <property type="term" value="F:metal ion binding"/>
    <property type="evidence" value="ECO:0007669"/>
    <property type="project" value="UniProtKB-KW"/>
</dbReference>
<dbReference type="EMBL" id="UHJL01000001">
    <property type="protein sequence ID" value="SUQ19469.1"/>
    <property type="molecule type" value="Genomic_DNA"/>
</dbReference>
<name>A0A380RW03_FIBSU</name>
<evidence type="ECO:0000313" key="4">
    <source>
        <dbReference type="EMBL" id="SUQ19469.1"/>
    </source>
</evidence>
<dbReference type="AlphaFoldDB" id="A0A380RW03"/>
<dbReference type="GO" id="GO:0005737">
    <property type="term" value="C:cytoplasm"/>
    <property type="evidence" value="ECO:0007669"/>
    <property type="project" value="TreeGrafter"/>
</dbReference>
<proteinExistence type="inferred from homology"/>
<dbReference type="Pfam" id="PF01784">
    <property type="entry name" value="DUF34_NIF3"/>
    <property type="match status" value="1"/>
</dbReference>
<dbReference type="Proteomes" id="UP000255423">
    <property type="component" value="Unassembled WGS sequence"/>
</dbReference>
<evidence type="ECO:0000256" key="2">
    <source>
        <dbReference type="ARBA" id="ARBA00022723"/>
    </source>
</evidence>
<keyword evidence="2 3" id="KW-0479">Metal-binding</keyword>
<dbReference type="NCBIfam" id="TIGR00486">
    <property type="entry name" value="YbgI_SA1388"/>
    <property type="match status" value="1"/>
</dbReference>
<dbReference type="RefSeq" id="WP_088659120.1">
    <property type="nucleotide sequence ID" value="NZ_UHJL01000001.1"/>
</dbReference>
<dbReference type="Gene3D" id="3.40.1390.30">
    <property type="entry name" value="NIF3 (NGG1p interacting factor 3)-like"/>
    <property type="match status" value="2"/>
</dbReference>
<dbReference type="InterPro" id="IPR002678">
    <property type="entry name" value="DUF34/NIF3"/>
</dbReference>
<feature type="binding site" evidence="3">
    <location>
        <position position="226"/>
    </location>
    <ligand>
        <name>a divalent metal cation</name>
        <dbReference type="ChEBI" id="CHEBI:60240"/>
        <label>1</label>
    </ligand>
</feature>
<accession>A0A380RW03</accession>
<dbReference type="InterPro" id="IPR036069">
    <property type="entry name" value="DUF34/NIF3_sf"/>
</dbReference>
<evidence type="ECO:0000313" key="5">
    <source>
        <dbReference type="Proteomes" id="UP000255423"/>
    </source>
</evidence>
<dbReference type="SUPFAM" id="SSF102705">
    <property type="entry name" value="NIF3 (NGG1p interacting factor 3)-like"/>
    <property type="match status" value="1"/>
</dbReference>
<feature type="binding site" evidence="3">
    <location>
        <position position="222"/>
    </location>
    <ligand>
        <name>a divalent metal cation</name>
        <dbReference type="ChEBI" id="CHEBI:60240"/>
        <label>1</label>
    </ligand>
</feature>
<evidence type="ECO:0000256" key="1">
    <source>
        <dbReference type="ARBA" id="ARBA00006964"/>
    </source>
</evidence>
<sequence>MDLSFMTAWFDDLLDPKSFNDYCVNGLCVEASDKVTKIVTGVSLRDQLIDAAIAEHADCIIVHHPNGFWKGESQLPVGKFAERLRKLMNNGISVFGFHLPLDGHREIGNNAVIAKLLGLNPVREFLYEGMRAIGVIAEWNTPATREEFVDCLDTAFAHGVQNKLFYGPEEIKRVAICSGSCGEAGIREAMEMNCDAFVTGSIKESVPIFCQENGINLVSCGHHRSEIFGVSALAEKIQTELSIPSKFIDLDNPI</sequence>
<feature type="binding site" evidence="3">
    <location>
        <position position="64"/>
    </location>
    <ligand>
        <name>a divalent metal cation</name>
        <dbReference type="ChEBI" id="CHEBI:60240"/>
        <label>2</label>
    </ligand>
</feature>
<gene>
    <name evidence="4" type="ORF">SAMN05661053_0704</name>
</gene>
<feature type="binding site" evidence="3">
    <location>
        <position position="102"/>
    </location>
    <ligand>
        <name>a divalent metal cation</name>
        <dbReference type="ChEBI" id="CHEBI:60240"/>
        <label>1</label>
    </ligand>
</feature>
<dbReference type="PANTHER" id="PTHR13799">
    <property type="entry name" value="NGG1 INTERACTING FACTOR 3"/>
    <property type="match status" value="1"/>
</dbReference>
<reference evidence="4 5" key="1">
    <citation type="submission" date="2017-08" db="EMBL/GenBank/DDBJ databases">
        <authorList>
            <person name="de Groot N.N."/>
        </authorList>
    </citation>
    <scope>NUCLEOTIDE SEQUENCE [LARGE SCALE GENOMIC DNA]</scope>
    <source>
        <strain evidence="4 5">HM2</strain>
    </source>
</reference>
<protein>
    <submittedName>
        <fullName evidence="4">Dinuclear metal center protein, YbgI/SA1388 family</fullName>
    </submittedName>
</protein>
<feature type="binding site" evidence="3">
    <location>
        <position position="63"/>
    </location>
    <ligand>
        <name>a divalent metal cation</name>
        <dbReference type="ChEBI" id="CHEBI:60240"/>
        <label>1</label>
    </ligand>
</feature>